<reference evidence="1 2" key="1">
    <citation type="submission" date="2013-08" db="EMBL/GenBank/DDBJ databases">
        <authorList>
            <person name="Weinstock G."/>
            <person name="Sodergren E."/>
            <person name="Wylie T."/>
            <person name="Fulton L."/>
            <person name="Fulton R."/>
            <person name="Fronick C."/>
            <person name="O'Laughlin M."/>
            <person name="Godfrey J."/>
            <person name="Miner T."/>
            <person name="Herter B."/>
            <person name="Appelbaum E."/>
            <person name="Cordes M."/>
            <person name="Lek S."/>
            <person name="Wollam A."/>
            <person name="Pepin K.H."/>
            <person name="Palsikar V.B."/>
            <person name="Mitreva M."/>
            <person name="Wilson R.K."/>
        </authorList>
    </citation>
    <scope>NUCLEOTIDE SEQUENCE [LARGE SCALE GENOMIC DNA]</scope>
    <source>
        <strain evidence="1 2">ATCC 700332</strain>
    </source>
</reference>
<accession>A0ABN0NX04</accession>
<dbReference type="EMBL" id="AWVH01000040">
    <property type="protein sequence ID" value="ERJ91860.1"/>
    <property type="molecule type" value="Genomic_DNA"/>
</dbReference>
<organism evidence="1 2">
    <name type="scientific">Treponema lecithinolyticum ATCC 700332</name>
    <dbReference type="NCBI Taxonomy" id="1321815"/>
    <lineage>
        <taxon>Bacteria</taxon>
        <taxon>Pseudomonadati</taxon>
        <taxon>Spirochaetota</taxon>
        <taxon>Spirochaetia</taxon>
        <taxon>Spirochaetales</taxon>
        <taxon>Treponemataceae</taxon>
        <taxon>Treponema</taxon>
    </lineage>
</organism>
<evidence type="ECO:0000313" key="2">
    <source>
        <dbReference type="Proteomes" id="UP000016649"/>
    </source>
</evidence>
<name>A0ABN0NX04_TRELE</name>
<proteinExistence type="predicted"/>
<protein>
    <submittedName>
        <fullName evidence="1">Uncharacterized protein</fullName>
    </submittedName>
</protein>
<sequence>MDFLEKSIIIKPLVFKIKAIILKNKKPVYSFTKVFLLWIKF</sequence>
<gene>
    <name evidence="1" type="ORF">HMPREF9193_01867</name>
</gene>
<keyword evidence="2" id="KW-1185">Reference proteome</keyword>
<comment type="caution">
    <text evidence="1">The sequence shown here is derived from an EMBL/GenBank/DDBJ whole genome shotgun (WGS) entry which is preliminary data.</text>
</comment>
<dbReference type="Proteomes" id="UP000016649">
    <property type="component" value="Unassembled WGS sequence"/>
</dbReference>
<evidence type="ECO:0000313" key="1">
    <source>
        <dbReference type="EMBL" id="ERJ91860.1"/>
    </source>
</evidence>